<dbReference type="EMBL" id="VFPM01000001">
    <property type="protein sequence ID" value="TQM63683.1"/>
    <property type="molecule type" value="Genomic_DNA"/>
</dbReference>
<reference evidence="3 4" key="1">
    <citation type="submission" date="2019-06" db="EMBL/GenBank/DDBJ databases">
        <title>Genome sequencing of plant associated microbes to promote plant fitness in Sorghum bicolor and Oryza sativa.</title>
        <authorList>
            <person name="Coleman-Derr D."/>
        </authorList>
    </citation>
    <scope>NUCLEOTIDE SEQUENCE [LARGE SCALE GENOMIC DNA]</scope>
    <source>
        <strain evidence="3 4">KV-663</strain>
    </source>
</reference>
<dbReference type="PANTHER" id="PTHR46268">
    <property type="entry name" value="STRESS RESPONSE PROTEIN NHAX"/>
    <property type="match status" value="1"/>
</dbReference>
<dbReference type="InterPro" id="IPR006015">
    <property type="entry name" value="Universal_stress_UspA"/>
</dbReference>
<dbReference type="CDD" id="cd00293">
    <property type="entry name" value="USP-like"/>
    <property type="match status" value="1"/>
</dbReference>
<dbReference type="SUPFAM" id="SSF52402">
    <property type="entry name" value="Adenine nucleotide alpha hydrolases-like"/>
    <property type="match status" value="2"/>
</dbReference>
<evidence type="ECO:0000256" key="1">
    <source>
        <dbReference type="ARBA" id="ARBA00008791"/>
    </source>
</evidence>
<dbReference type="InterPro" id="IPR006016">
    <property type="entry name" value="UspA"/>
</dbReference>
<accession>A0A543HZB9</accession>
<comment type="similarity">
    <text evidence="1">Belongs to the universal stress protein A family.</text>
</comment>
<dbReference type="PRINTS" id="PR01438">
    <property type="entry name" value="UNVRSLSTRESS"/>
</dbReference>
<evidence type="ECO:0000313" key="3">
    <source>
        <dbReference type="EMBL" id="TQM63683.1"/>
    </source>
</evidence>
<sequence>MADPSGVPNRTALSEAEDEEGVGAIGSVVVGIDGSEADGPVTDWAADEAHRLGAPLRLVHAIDPGGQMTSYDMLASGAPSLAERLSQGAHQLLDASSARAHARHPSLDIAGIAPTGRAAAALVGLSDGALRMVVGAPARRHLERILLGSVALPVVAHAHCPVVVVPTGTTVATPQRLVVGVDGSHGSGRAIDFALRTAESCGAAVACVLVWNIEVEEGVVVTEPESEHWSAVERRYLEVGHEVVDPVVASHPDVEVSITVRHGSTAEELIHAVADLDADLLVVGSRGRGGFRGLLLGSVSRRVIEQARGVVAVVR</sequence>
<proteinExistence type="inferred from homology"/>
<name>A0A543HZB9_9MICO</name>
<keyword evidence="4" id="KW-1185">Reference proteome</keyword>
<feature type="domain" description="UspA" evidence="2">
    <location>
        <begin position="27"/>
        <end position="166"/>
    </location>
</feature>
<dbReference type="Gene3D" id="3.40.50.620">
    <property type="entry name" value="HUPs"/>
    <property type="match status" value="2"/>
</dbReference>
<dbReference type="PANTHER" id="PTHR46268:SF6">
    <property type="entry name" value="UNIVERSAL STRESS PROTEIN UP12"/>
    <property type="match status" value="1"/>
</dbReference>
<organism evidence="3 4">
    <name type="scientific">Humibacillus xanthopallidus</name>
    <dbReference type="NCBI Taxonomy" id="412689"/>
    <lineage>
        <taxon>Bacteria</taxon>
        <taxon>Bacillati</taxon>
        <taxon>Actinomycetota</taxon>
        <taxon>Actinomycetes</taxon>
        <taxon>Micrococcales</taxon>
        <taxon>Intrasporangiaceae</taxon>
        <taxon>Humibacillus</taxon>
    </lineage>
</organism>
<evidence type="ECO:0000313" key="4">
    <source>
        <dbReference type="Proteomes" id="UP000316747"/>
    </source>
</evidence>
<dbReference type="OrthoDB" id="267918at2"/>
<dbReference type="Proteomes" id="UP000316747">
    <property type="component" value="Unassembled WGS sequence"/>
</dbReference>
<comment type="caution">
    <text evidence="3">The sequence shown here is derived from an EMBL/GenBank/DDBJ whole genome shotgun (WGS) entry which is preliminary data.</text>
</comment>
<protein>
    <submittedName>
        <fullName evidence="3">Nucleotide-binding universal stress UspA family protein</fullName>
    </submittedName>
</protein>
<dbReference type="InterPro" id="IPR014729">
    <property type="entry name" value="Rossmann-like_a/b/a_fold"/>
</dbReference>
<dbReference type="AlphaFoldDB" id="A0A543HZB9"/>
<evidence type="ECO:0000259" key="2">
    <source>
        <dbReference type="Pfam" id="PF00582"/>
    </source>
</evidence>
<dbReference type="Pfam" id="PF00582">
    <property type="entry name" value="Usp"/>
    <property type="match status" value="2"/>
</dbReference>
<dbReference type="RefSeq" id="WP_141841422.1">
    <property type="nucleotide sequence ID" value="NZ_VFPM01000001.1"/>
</dbReference>
<feature type="domain" description="UspA" evidence="2">
    <location>
        <begin position="175"/>
        <end position="315"/>
    </location>
</feature>
<gene>
    <name evidence="3" type="ORF">FBY41_0026</name>
</gene>